<evidence type="ECO:0000259" key="2">
    <source>
        <dbReference type="Pfam" id="PF20411"/>
    </source>
</evidence>
<reference evidence="3 4" key="1">
    <citation type="submission" date="2022-09" db="EMBL/GenBank/DDBJ databases">
        <authorList>
            <person name="Palmer J.M."/>
        </authorList>
    </citation>
    <scope>NUCLEOTIDE SEQUENCE [LARGE SCALE GENOMIC DNA]</scope>
    <source>
        <strain evidence="3 4">DSM 7382</strain>
    </source>
</reference>
<dbReference type="InterPro" id="IPR046520">
    <property type="entry name" value="DUF6697"/>
</dbReference>
<keyword evidence="4" id="KW-1185">Reference proteome</keyword>
<feature type="compositionally biased region" description="Basic and acidic residues" evidence="1">
    <location>
        <begin position="283"/>
        <end position="303"/>
    </location>
</feature>
<evidence type="ECO:0000313" key="4">
    <source>
        <dbReference type="Proteomes" id="UP001385951"/>
    </source>
</evidence>
<evidence type="ECO:0000256" key="1">
    <source>
        <dbReference type="SAM" id="MobiDB-lite"/>
    </source>
</evidence>
<organism evidence="3 4">
    <name type="scientific">Cerrena zonata</name>
    <dbReference type="NCBI Taxonomy" id="2478898"/>
    <lineage>
        <taxon>Eukaryota</taxon>
        <taxon>Fungi</taxon>
        <taxon>Dikarya</taxon>
        <taxon>Basidiomycota</taxon>
        <taxon>Agaricomycotina</taxon>
        <taxon>Agaricomycetes</taxon>
        <taxon>Polyporales</taxon>
        <taxon>Cerrenaceae</taxon>
        <taxon>Cerrena</taxon>
    </lineage>
</organism>
<comment type="caution">
    <text evidence="3">The sequence shown here is derived from an EMBL/GenBank/DDBJ whole genome shotgun (WGS) entry which is preliminary data.</text>
</comment>
<dbReference type="Pfam" id="PF20411">
    <property type="entry name" value="DUF6697"/>
    <property type="match status" value="1"/>
</dbReference>
<name>A0AAW0GBI7_9APHY</name>
<gene>
    <name evidence="3" type="ORF">QCA50_009808</name>
</gene>
<feature type="region of interest" description="Disordered" evidence="1">
    <location>
        <begin position="271"/>
        <end position="312"/>
    </location>
</feature>
<sequence length="312" mass="35380">MRNEETLVASEPEGIIPLRGDPDELLQEQATRIVSLEHSVSELQDECARRTTEANRYRQVLAASGKETNLDFALQLASLPQPAEVVPRRDTLAPCLSKRWKDPSLSFPTEARVTCPPGSTLFLPQRVFWYCPEDIHGIALSPSALYRTRDQSWMENDEFTCLLDQTKEVFYRGPGKGIYYAGTFKCAYTGKLPTSDFRNLPAGVKEELIRTSFSAPEIHNIRTRDERAQLRKLYCDGERKVSFLALQCVGFNQKLYDAFLAVGQLREAEQKPSVSIGKRRRKGEMDSKRAAKMIRDERARSETEVTGDEPIV</sequence>
<dbReference type="EMBL" id="JASBNA010000014">
    <property type="protein sequence ID" value="KAK7687303.1"/>
    <property type="molecule type" value="Genomic_DNA"/>
</dbReference>
<evidence type="ECO:0000313" key="3">
    <source>
        <dbReference type="EMBL" id="KAK7687303.1"/>
    </source>
</evidence>
<dbReference type="AlphaFoldDB" id="A0AAW0GBI7"/>
<protein>
    <recommendedName>
        <fullName evidence="2">DUF6697 domain-containing protein</fullName>
    </recommendedName>
</protein>
<dbReference type="Proteomes" id="UP001385951">
    <property type="component" value="Unassembled WGS sequence"/>
</dbReference>
<accession>A0AAW0GBI7</accession>
<proteinExistence type="predicted"/>
<feature type="domain" description="DUF6697" evidence="2">
    <location>
        <begin position="130"/>
        <end position="259"/>
    </location>
</feature>